<evidence type="ECO:0000256" key="4">
    <source>
        <dbReference type="ARBA" id="ARBA00022840"/>
    </source>
</evidence>
<dbReference type="Gene3D" id="3.30.200.20">
    <property type="entry name" value="Phosphorylase Kinase, domain 1"/>
    <property type="match status" value="1"/>
</dbReference>
<keyword evidence="12" id="KW-1185">Reference proteome</keyword>
<evidence type="ECO:0000256" key="6">
    <source>
        <dbReference type="ARBA" id="ARBA00038999"/>
    </source>
</evidence>
<evidence type="ECO:0000313" key="11">
    <source>
        <dbReference type="EMBL" id="CAG9316584.1"/>
    </source>
</evidence>
<dbReference type="GO" id="GO:0005524">
    <property type="term" value="F:ATP binding"/>
    <property type="evidence" value="ECO:0007669"/>
    <property type="project" value="UniProtKB-KW"/>
</dbReference>
<evidence type="ECO:0000256" key="7">
    <source>
        <dbReference type="ARBA" id="ARBA00049014"/>
    </source>
</evidence>
<sequence length="429" mass="47858">MNKVSDESKQKPLTKPLISCRLPKAFSQASHILKKKSYEDIEGIEEHKKLKKLLSPIKLGPKEHSSLTKALKKLEKIPINYDDKSFELFLKKSSKRKTILPHCQVQLEEMITLSHYPSQSLKGSIKKVLHAPTLALFTVKQMPISTVEERTKLKDWIGQWQNFQKKCKFLVNVSASFWNSPEGCVSVIADHMHGGSLSNLLHTLGAIPEKPLAYIAKKVLKGLAFFHCKNEIYGGISPTQILFSRNGHVKLSLGLTKRRSNQVMSIPNDIYALGQLLLTCLCGGITITEDTSPQECCLMHSLGSDPFIDRLSSKAKSFLCLCLQHTASRRPSAVSLLEHEWLNLSDYPGPLVDLPELISLNFPYSAGECCKAAEDHLSRICEAIKLVLMGQAISKPSESMMSKLALDLGLPIESVEDKIHKVYNDSLLC</sequence>
<dbReference type="InterPro" id="IPR011009">
    <property type="entry name" value="Kinase-like_dom_sf"/>
</dbReference>
<evidence type="ECO:0000259" key="10">
    <source>
        <dbReference type="PROSITE" id="PS50011"/>
    </source>
</evidence>
<gene>
    <name evidence="11" type="ORF">BSTOLATCC_MIC16692</name>
</gene>
<evidence type="ECO:0000256" key="1">
    <source>
        <dbReference type="ARBA" id="ARBA00022679"/>
    </source>
</evidence>
<evidence type="ECO:0000313" key="12">
    <source>
        <dbReference type="Proteomes" id="UP001162131"/>
    </source>
</evidence>
<keyword evidence="1" id="KW-0808">Transferase</keyword>
<organism evidence="11 12">
    <name type="scientific">Blepharisma stoltei</name>
    <dbReference type="NCBI Taxonomy" id="1481888"/>
    <lineage>
        <taxon>Eukaryota</taxon>
        <taxon>Sar</taxon>
        <taxon>Alveolata</taxon>
        <taxon>Ciliophora</taxon>
        <taxon>Postciliodesmatophora</taxon>
        <taxon>Heterotrichea</taxon>
        <taxon>Heterotrichida</taxon>
        <taxon>Blepharismidae</taxon>
        <taxon>Blepharisma</taxon>
    </lineage>
</organism>
<dbReference type="InterPro" id="IPR000719">
    <property type="entry name" value="Prot_kinase_dom"/>
</dbReference>
<evidence type="ECO:0000256" key="9">
    <source>
        <dbReference type="ARBA" id="ARBA00051693"/>
    </source>
</evidence>
<dbReference type="PANTHER" id="PTHR48013">
    <property type="entry name" value="DUAL SPECIFICITY MITOGEN-ACTIVATED PROTEIN KINASE KINASE 5-RELATED"/>
    <property type="match status" value="1"/>
</dbReference>
<dbReference type="Proteomes" id="UP001162131">
    <property type="component" value="Unassembled WGS sequence"/>
</dbReference>
<dbReference type="Pfam" id="PF00069">
    <property type="entry name" value="Pkinase"/>
    <property type="match status" value="1"/>
</dbReference>
<dbReference type="EMBL" id="CAJZBQ010000016">
    <property type="protein sequence ID" value="CAG9316584.1"/>
    <property type="molecule type" value="Genomic_DNA"/>
</dbReference>
<protein>
    <recommendedName>
        <fullName evidence="6">mitogen-activated protein kinase kinase</fullName>
        <ecNumber evidence="6">2.7.12.2</ecNumber>
    </recommendedName>
</protein>
<proteinExistence type="inferred from homology"/>
<comment type="catalytic activity">
    <reaction evidence="9">
        <text>L-tyrosyl-[protein] + ATP = O-phospho-L-tyrosyl-[protein] + ADP + H(+)</text>
        <dbReference type="Rhea" id="RHEA:10596"/>
        <dbReference type="Rhea" id="RHEA-COMP:10136"/>
        <dbReference type="Rhea" id="RHEA-COMP:20101"/>
        <dbReference type="ChEBI" id="CHEBI:15378"/>
        <dbReference type="ChEBI" id="CHEBI:30616"/>
        <dbReference type="ChEBI" id="CHEBI:46858"/>
        <dbReference type="ChEBI" id="CHEBI:61978"/>
        <dbReference type="ChEBI" id="CHEBI:456216"/>
        <dbReference type="EC" id="2.7.12.2"/>
    </reaction>
</comment>
<feature type="domain" description="Protein kinase" evidence="10">
    <location>
        <begin position="111"/>
        <end position="342"/>
    </location>
</feature>
<dbReference type="SUPFAM" id="SSF56112">
    <property type="entry name" value="Protein kinase-like (PK-like)"/>
    <property type="match status" value="1"/>
</dbReference>
<keyword evidence="4" id="KW-0067">ATP-binding</keyword>
<evidence type="ECO:0000256" key="2">
    <source>
        <dbReference type="ARBA" id="ARBA00022741"/>
    </source>
</evidence>
<keyword evidence="3" id="KW-0418">Kinase</keyword>
<dbReference type="PROSITE" id="PS50011">
    <property type="entry name" value="PROTEIN_KINASE_DOM"/>
    <property type="match status" value="1"/>
</dbReference>
<dbReference type="AlphaFoldDB" id="A0AAU9J7B2"/>
<dbReference type="SMART" id="SM00220">
    <property type="entry name" value="S_TKc"/>
    <property type="match status" value="1"/>
</dbReference>
<comment type="catalytic activity">
    <reaction evidence="8">
        <text>L-threonyl-[protein] + ATP = O-phospho-L-threonyl-[protein] + ADP + H(+)</text>
        <dbReference type="Rhea" id="RHEA:46608"/>
        <dbReference type="Rhea" id="RHEA-COMP:11060"/>
        <dbReference type="Rhea" id="RHEA-COMP:11605"/>
        <dbReference type="ChEBI" id="CHEBI:15378"/>
        <dbReference type="ChEBI" id="CHEBI:30013"/>
        <dbReference type="ChEBI" id="CHEBI:30616"/>
        <dbReference type="ChEBI" id="CHEBI:61977"/>
        <dbReference type="ChEBI" id="CHEBI:456216"/>
        <dbReference type="EC" id="2.7.12.2"/>
    </reaction>
</comment>
<dbReference type="PANTHER" id="PTHR48013:SF9">
    <property type="entry name" value="DUAL SPECIFICITY MITOGEN-ACTIVATED PROTEIN KINASE KINASE 5"/>
    <property type="match status" value="1"/>
</dbReference>
<evidence type="ECO:0000256" key="8">
    <source>
        <dbReference type="ARBA" id="ARBA00049299"/>
    </source>
</evidence>
<evidence type="ECO:0000256" key="3">
    <source>
        <dbReference type="ARBA" id="ARBA00022777"/>
    </source>
</evidence>
<comment type="similarity">
    <text evidence="5">Belongs to the protein kinase superfamily. STE Ser/Thr protein kinase family. MAP kinase kinase subfamily.</text>
</comment>
<dbReference type="GO" id="GO:0004708">
    <property type="term" value="F:MAP kinase kinase activity"/>
    <property type="evidence" value="ECO:0007669"/>
    <property type="project" value="UniProtKB-EC"/>
</dbReference>
<accession>A0AAU9J7B2</accession>
<comment type="caution">
    <text evidence="11">The sequence shown here is derived from an EMBL/GenBank/DDBJ whole genome shotgun (WGS) entry which is preliminary data.</text>
</comment>
<dbReference type="Gene3D" id="1.10.510.10">
    <property type="entry name" value="Transferase(Phosphotransferase) domain 1"/>
    <property type="match status" value="2"/>
</dbReference>
<evidence type="ECO:0000256" key="5">
    <source>
        <dbReference type="ARBA" id="ARBA00038035"/>
    </source>
</evidence>
<name>A0AAU9J7B2_9CILI</name>
<dbReference type="EC" id="2.7.12.2" evidence="6"/>
<reference evidence="11" key="1">
    <citation type="submission" date="2021-09" db="EMBL/GenBank/DDBJ databases">
        <authorList>
            <consortium name="AG Swart"/>
            <person name="Singh M."/>
            <person name="Singh A."/>
            <person name="Seah K."/>
            <person name="Emmerich C."/>
        </authorList>
    </citation>
    <scope>NUCLEOTIDE SEQUENCE</scope>
    <source>
        <strain evidence="11">ATCC30299</strain>
    </source>
</reference>
<comment type="catalytic activity">
    <reaction evidence="7">
        <text>L-seryl-[protein] + ATP = O-phospho-L-seryl-[protein] + ADP + H(+)</text>
        <dbReference type="Rhea" id="RHEA:17989"/>
        <dbReference type="Rhea" id="RHEA-COMP:9863"/>
        <dbReference type="Rhea" id="RHEA-COMP:11604"/>
        <dbReference type="ChEBI" id="CHEBI:15378"/>
        <dbReference type="ChEBI" id="CHEBI:29999"/>
        <dbReference type="ChEBI" id="CHEBI:30616"/>
        <dbReference type="ChEBI" id="CHEBI:83421"/>
        <dbReference type="ChEBI" id="CHEBI:456216"/>
        <dbReference type="EC" id="2.7.12.2"/>
    </reaction>
</comment>
<keyword evidence="2" id="KW-0547">Nucleotide-binding</keyword>